<dbReference type="InterPro" id="IPR041371">
    <property type="entry name" value="GH92_N"/>
</dbReference>
<evidence type="ECO:0000256" key="1">
    <source>
        <dbReference type="SAM" id="MobiDB-lite"/>
    </source>
</evidence>
<protein>
    <submittedName>
        <fullName evidence="5">Alpha-1,2-mannosidase</fullName>
    </submittedName>
</protein>
<gene>
    <name evidence="5" type="ORF">E9228_001634</name>
</gene>
<sequence length="1999" mass="204644">MTMSSFGSRRGRTMQEIRGAVGGFGTRVTAVVVGAAIVSSGALLGAVPAHAAAGPFTTSFEGGDAQPLQNTPLTPSTTVTGSTLPVGSLLGHVTAVTADAENPPNEVAASLADGNPGSKWLAFQDTGVITYRLDQAETLRQYSLTSANDAPGRDPQAWTLEGSTDGSTWTTVDTQSAQSFSGRGKTNQYTAATPGSYAQYRLRITRNSGDGITQLADWSISDGSTTPPPPSPMVTQVGNGPVSGLNTRSTVGFSGTKALRYSGAHVAAGAASATNVLYDDVSLPITTDSELSYKLFPELGGDTTYPATYAAVDLQLSDGSLVSASPQVTDENGNRVSAEALGHGKVFFVDQWNSIRIPLGALAGKTVDKVLFTYDDDAAGTSASTTFQGWVDDIRIDPAAERIDGSSLTDYVDTRRGTNSSGGFSRGNNVPAAAVPNGFNFWTPMTNASSQSWEYSWQSDNDSANLPRLQGIGISHEPSPWMGDRDQLAIMPSTSGTTPDASLGARALAFDHNDEVARPDLYSVRTKSGVVAEVTPSDHGAVLRFAFPASSGSVVFDNVGSDEQTSVTMDPNGTVSGWTQGGSGLSVGATRMFFAGTFDQDPSGTGTAAGDRSSARYASFSGLTGDHVVELRLATSFISLDQARHNADLELAGKSFARVQQAAASAWNDRLGVVTVPESAASDTQLQALYGSLYRMNLYPNSQHENTGTAGAPVWEHASPNVAPKGAATATTTNAVVKAGKVYVNNGFWDTYRTVWPLYSMLYPDVAQELVDGFVQQYRDGGWTPRWSSPGYADLMTGTSSDVAFATAYLDGAVDTTTALEAFDAGFKNATTVSTDVSGAGRKALDQSAFLGYVPDSLGESVSWGLEGTINDHGLAKMAEALAKDPATPADRVAELTADAAYLDDRAKDYVNLFDQDAGFFQGRDADGSFQVPADDFDPAEWGGAFTETDGWNFAFHAPFDVQGLAGLYGGDDQLIAKLEQFYDTPETAENVGSYGGQIHEMLEARSVRMGQLGMSNQVSHHIPYIAAAAGDPSLTQKIVRESMRRLFVGSDIGQGYTGDEDNGEMSSWFVFSALGLYPLAQGSGQYTIGSPLFSQATVHLPGGDLRVNAAGNSASNVYVQSASFNGKALDRAVISQADVAKGGTLDFRMGSTASNWGAGKTQGAEGPDAPAVAPKPLVDATTSGFGATTSDDDTALGALTDDESLTATTFRSATAAITWKSAQGPVTVDQYTLTTAATGAQPTSWKLEGSSDGTTWVPLSTVAKDDFDAPLQTRPETIAHPAALTWYRLSVTGTSTGAAPSIGEFELLADSTATTSAFAVEPTPGLTAEVGETFSGDLAAITGPGTTAGDYAVTVDWQDGSDPQRVTPTKSALGAWEVPGEHVFDTTGEHTVHVVVRSGTEMASTDVPVTVSRTAPSLRGSYDDVCLGDPGQAANCDFGGRGFSRSALAADGFTQGATNQVPGTDLTFDLPAVEPGQPDNATGNGQTIPVPTGTDITELAVIGTANERAQQTVGTIRYSDGTTAELPIEFGDWTASLAAPRFGDTLVATSDHRTVGVNGTDRVPAGVFATPVTTVPAGKQAVAITLPVQTGAPSNAGRIHVFAIATNGTRIPTTALDATAGDTLTGTAGEEVSGLLATATGGTVGTGTTTATVNWGDGSPLEPATVSVADGTATVTGTHTYADAGERTALVTVDDGTGSATVRTPVTIEAAPVWTPTLTTSAGDGVRPRATVHITGAGFAAGESVTVGVDGATVRVTATAGSDGAVGFDVTAPGRPGSHVVSATGDRSQTPASATFQVVVPGSGGGNGGGPGGGGNGGGNGGGHGGGNGNGSGGHGGGNGGGGHGSWAPEFRLLAEAGTEGTVVGYSGSGFAPNERVALTLHSAPVALGTETANADGVLDGTFTVPSAAHPGAHRVEALGATSDVTVSVAFRVLARPAADAGRAPAEPGDWDGLAWTGSDVDPARWGLVAGALIALGAAITGAVAVVRRRRNRVGLPS</sequence>
<feature type="domain" description="PKD" evidence="4">
    <location>
        <begin position="1655"/>
        <end position="1711"/>
    </location>
</feature>
<dbReference type="Pfam" id="PF17678">
    <property type="entry name" value="Glyco_hydro_92N"/>
    <property type="match status" value="1"/>
</dbReference>
<organism evidence="5 6">
    <name type="scientific">Curtobacterium salicis</name>
    <dbReference type="NCBI Taxonomy" id="1779862"/>
    <lineage>
        <taxon>Bacteria</taxon>
        <taxon>Bacillati</taxon>
        <taxon>Actinomycetota</taxon>
        <taxon>Actinomycetes</taxon>
        <taxon>Micrococcales</taxon>
        <taxon>Microbacteriaceae</taxon>
        <taxon>Curtobacterium</taxon>
    </lineage>
</organism>
<dbReference type="InterPro" id="IPR013783">
    <property type="entry name" value="Ig-like_fold"/>
</dbReference>
<keyword evidence="6" id="KW-1185">Reference proteome</keyword>
<evidence type="ECO:0000259" key="3">
    <source>
        <dbReference type="PROSITE" id="PS50022"/>
    </source>
</evidence>
<evidence type="ECO:0000256" key="2">
    <source>
        <dbReference type="SAM" id="Phobius"/>
    </source>
</evidence>
<dbReference type="Gene3D" id="1.20.1050.60">
    <property type="entry name" value="alpha-1,2-mannosidase"/>
    <property type="match status" value="1"/>
</dbReference>
<evidence type="ECO:0000259" key="4">
    <source>
        <dbReference type="PROSITE" id="PS50093"/>
    </source>
</evidence>
<feature type="compositionally biased region" description="Polar residues" evidence="1">
    <location>
        <begin position="1786"/>
        <end position="1797"/>
    </location>
</feature>
<reference evidence="5 6" key="1">
    <citation type="submission" date="2020-03" db="EMBL/GenBank/DDBJ databases">
        <title>Above-ground endophytic microbial communities from plants in different locations in the United States.</title>
        <authorList>
            <person name="Frank C."/>
        </authorList>
    </citation>
    <scope>NUCLEOTIDE SEQUENCE [LARGE SCALE GENOMIC DNA]</scope>
    <source>
        <strain evidence="5 6">WW7</strain>
    </source>
</reference>
<dbReference type="NCBIfam" id="TIGR01180">
    <property type="entry name" value="aman2_put"/>
    <property type="match status" value="1"/>
</dbReference>
<evidence type="ECO:0000313" key="5">
    <source>
        <dbReference type="EMBL" id="NII40998.1"/>
    </source>
</evidence>
<dbReference type="Pfam" id="PF00754">
    <property type="entry name" value="F5_F8_type_C"/>
    <property type="match status" value="1"/>
</dbReference>
<dbReference type="PANTHER" id="PTHR12143">
    <property type="entry name" value="PEPTIDE N-GLYCANASE PNGASE -RELATED"/>
    <property type="match status" value="1"/>
</dbReference>
<dbReference type="InterPro" id="IPR014718">
    <property type="entry name" value="GH-type_carb-bd"/>
</dbReference>
<feature type="domain" description="F5/8 type C" evidence="3">
    <location>
        <begin position="72"/>
        <end position="182"/>
    </location>
</feature>
<dbReference type="Pfam" id="PF07971">
    <property type="entry name" value="Glyco_hydro_92"/>
    <property type="match status" value="1"/>
</dbReference>
<evidence type="ECO:0000313" key="6">
    <source>
        <dbReference type="Proteomes" id="UP001318300"/>
    </source>
</evidence>
<dbReference type="Gene3D" id="2.60.120.260">
    <property type="entry name" value="Galactose-binding domain-like"/>
    <property type="match status" value="2"/>
</dbReference>
<keyword evidence="2" id="KW-1133">Transmembrane helix</keyword>
<dbReference type="EMBL" id="JAAOYO010000002">
    <property type="protein sequence ID" value="NII40998.1"/>
    <property type="molecule type" value="Genomic_DNA"/>
</dbReference>
<dbReference type="Gene3D" id="1.20.1610.10">
    <property type="entry name" value="alpha-1,2-mannosidases domains"/>
    <property type="match status" value="1"/>
</dbReference>
<keyword evidence="2" id="KW-0472">Membrane</keyword>
<dbReference type="InterPro" id="IPR008928">
    <property type="entry name" value="6-hairpin_glycosidase_sf"/>
</dbReference>
<dbReference type="InterPro" id="IPR050883">
    <property type="entry name" value="PNGase"/>
</dbReference>
<dbReference type="InterPro" id="IPR005887">
    <property type="entry name" value="GH92_a_mannosidase_put"/>
</dbReference>
<accession>A0ABX0T685</accession>
<name>A0ABX0T685_9MICO</name>
<proteinExistence type="predicted"/>
<dbReference type="SUPFAM" id="SSF48208">
    <property type="entry name" value="Six-hairpin glycosidases"/>
    <property type="match status" value="1"/>
</dbReference>
<feature type="transmembrane region" description="Helical" evidence="2">
    <location>
        <begin position="1967"/>
        <end position="1988"/>
    </location>
</feature>
<dbReference type="PROSITE" id="PS50093">
    <property type="entry name" value="PKD"/>
    <property type="match status" value="1"/>
</dbReference>
<keyword evidence="2" id="KW-0812">Transmembrane</keyword>
<dbReference type="SUPFAM" id="SSF49785">
    <property type="entry name" value="Galactose-binding domain-like"/>
    <property type="match status" value="1"/>
</dbReference>
<feature type="compositionally biased region" description="Gly residues" evidence="1">
    <location>
        <begin position="1803"/>
        <end position="1846"/>
    </location>
</feature>
<comment type="caution">
    <text evidence="5">The sequence shown here is derived from an EMBL/GenBank/DDBJ whole genome shotgun (WGS) entry which is preliminary data.</text>
</comment>
<dbReference type="InterPro" id="IPR008979">
    <property type="entry name" value="Galactose-bd-like_sf"/>
</dbReference>
<dbReference type="Gene3D" id="2.70.98.10">
    <property type="match status" value="1"/>
</dbReference>
<dbReference type="Proteomes" id="UP001318300">
    <property type="component" value="Unassembled WGS sequence"/>
</dbReference>
<dbReference type="Gene3D" id="2.60.40.10">
    <property type="entry name" value="Immunoglobulins"/>
    <property type="match status" value="1"/>
</dbReference>
<dbReference type="PROSITE" id="PS50022">
    <property type="entry name" value="FA58C_3"/>
    <property type="match status" value="1"/>
</dbReference>
<dbReference type="Gene3D" id="3.30.2080.10">
    <property type="entry name" value="GH92 mannosidase domain"/>
    <property type="match status" value="1"/>
</dbReference>
<feature type="region of interest" description="Disordered" evidence="1">
    <location>
        <begin position="161"/>
        <end position="187"/>
    </location>
</feature>
<dbReference type="PANTHER" id="PTHR12143:SF43">
    <property type="entry name" value="PUTATIVE-RELATED"/>
    <property type="match status" value="1"/>
</dbReference>
<dbReference type="InterPro" id="IPR000421">
    <property type="entry name" value="FA58C"/>
</dbReference>
<feature type="region of interest" description="Disordered" evidence="1">
    <location>
        <begin position="1769"/>
        <end position="1848"/>
    </location>
</feature>
<dbReference type="InterPro" id="IPR000601">
    <property type="entry name" value="PKD_dom"/>
</dbReference>
<dbReference type="InterPro" id="IPR012939">
    <property type="entry name" value="Glyco_hydro_92"/>
</dbReference>